<dbReference type="EMBL" id="ATHL01000127">
    <property type="protein sequence ID" value="EQB09711.1"/>
    <property type="molecule type" value="Genomic_DNA"/>
</dbReference>
<comment type="caution">
    <text evidence="1">The sequence shown here is derived from an EMBL/GenBank/DDBJ whole genome shotgun (WGS) entry which is preliminary data.</text>
</comment>
<name>T0H0B8_9SPHN</name>
<evidence type="ECO:0000313" key="2">
    <source>
        <dbReference type="Proteomes" id="UP000015527"/>
    </source>
</evidence>
<accession>T0H0B8</accession>
<dbReference type="Proteomes" id="UP000015527">
    <property type="component" value="Unassembled WGS sequence"/>
</dbReference>
<dbReference type="OrthoDB" id="7511165at2"/>
<protein>
    <submittedName>
        <fullName evidence="1">Uncharacterized protein</fullName>
    </submittedName>
</protein>
<dbReference type="RefSeq" id="WP_021235568.1">
    <property type="nucleotide sequence ID" value="NZ_ATHL01000127.1"/>
</dbReference>
<proteinExistence type="predicted"/>
<gene>
    <name evidence="1" type="ORF">L284_19095</name>
</gene>
<organism evidence="1 2">
    <name type="scientific">Novosphingobium lindaniclasticum LE124</name>
    <dbReference type="NCBI Taxonomy" id="1096930"/>
    <lineage>
        <taxon>Bacteria</taxon>
        <taxon>Pseudomonadati</taxon>
        <taxon>Pseudomonadota</taxon>
        <taxon>Alphaproteobacteria</taxon>
        <taxon>Sphingomonadales</taxon>
        <taxon>Sphingomonadaceae</taxon>
        <taxon>Novosphingobium</taxon>
    </lineage>
</organism>
<evidence type="ECO:0000313" key="1">
    <source>
        <dbReference type="EMBL" id="EQB09711.1"/>
    </source>
</evidence>
<dbReference type="PATRIC" id="fig|1096930.3.peg.3765"/>
<keyword evidence="2" id="KW-1185">Reference proteome</keyword>
<reference evidence="1 2" key="1">
    <citation type="journal article" date="2013" name="Genome Announc.">
        <title>Genome Sequence of Novosphingobium lindaniclasticum LE124T, Isolated from a Hexachlorocyclohexane Dumpsite.</title>
        <authorList>
            <person name="Saxena A."/>
            <person name="Nayyar N."/>
            <person name="Sangwan N."/>
            <person name="Kumari R."/>
            <person name="Khurana J.P."/>
            <person name="Lal R."/>
        </authorList>
    </citation>
    <scope>NUCLEOTIDE SEQUENCE [LARGE SCALE GENOMIC DNA]</scope>
    <source>
        <strain evidence="1 2">LE124</strain>
    </source>
</reference>
<dbReference type="AlphaFoldDB" id="T0H0B8"/>
<sequence>MMISAKATRRTTLNGTTYEKGATVSMPLQQFTDLEVTGRFERAPAKAKSEPKAADGAD</sequence>